<evidence type="ECO:0000256" key="2">
    <source>
        <dbReference type="SAM" id="SignalP"/>
    </source>
</evidence>
<protein>
    <submittedName>
        <fullName evidence="3">Uncharacterized protein</fullName>
    </submittedName>
</protein>
<proteinExistence type="predicted"/>
<evidence type="ECO:0000256" key="1">
    <source>
        <dbReference type="SAM" id="MobiDB-lite"/>
    </source>
</evidence>
<evidence type="ECO:0000313" key="3">
    <source>
        <dbReference type="EMBL" id="KAG5166516.1"/>
    </source>
</evidence>
<feature type="region of interest" description="Disordered" evidence="1">
    <location>
        <begin position="120"/>
        <end position="147"/>
    </location>
</feature>
<comment type="caution">
    <text evidence="3">The sequence shown here is derived from an EMBL/GenBank/DDBJ whole genome shotgun (WGS) entry which is preliminary data.</text>
</comment>
<reference evidence="3" key="1">
    <citation type="submission" date="2021-02" db="EMBL/GenBank/DDBJ databases">
        <title>Psilocybe cubensis genome.</title>
        <authorList>
            <person name="Mckernan K.J."/>
            <person name="Crawford S."/>
            <person name="Trippe A."/>
            <person name="Kane L.T."/>
            <person name="Mclaughlin S."/>
        </authorList>
    </citation>
    <scope>NUCLEOTIDE SEQUENCE [LARGE SCALE GENOMIC DNA]</scope>
    <source>
        <strain evidence="3">MGC-MH-2018</strain>
    </source>
</reference>
<name>A0A8H7XV11_PSICU</name>
<sequence length="147" mass="16571">MDRLKGACTRSQTSSLILLTSILQLTEARRAAIVNATKRTAAAEETAKKLQHILKEKTQMEKDLQKQLELSKQRMQLTKDLIVTLQKLGEGKAKLESASKKAETLEARIERLRSETDDFESRYQVNAPQFQKAMPAEAGDTERKKAV</sequence>
<accession>A0A8H7XV11</accession>
<organism evidence="3">
    <name type="scientific">Psilocybe cubensis</name>
    <name type="common">Psychedelic mushroom</name>
    <name type="synonym">Stropharia cubensis</name>
    <dbReference type="NCBI Taxonomy" id="181762"/>
    <lineage>
        <taxon>Eukaryota</taxon>
        <taxon>Fungi</taxon>
        <taxon>Dikarya</taxon>
        <taxon>Basidiomycota</taxon>
        <taxon>Agaricomycotina</taxon>
        <taxon>Agaricomycetes</taxon>
        <taxon>Agaricomycetidae</taxon>
        <taxon>Agaricales</taxon>
        <taxon>Agaricineae</taxon>
        <taxon>Strophariaceae</taxon>
        <taxon>Psilocybe</taxon>
    </lineage>
</organism>
<dbReference type="EMBL" id="JAFIQS010000008">
    <property type="protein sequence ID" value="KAG5166516.1"/>
    <property type="molecule type" value="Genomic_DNA"/>
</dbReference>
<dbReference type="OrthoDB" id="3017048at2759"/>
<gene>
    <name evidence="3" type="ORF">JR316_008605</name>
</gene>
<dbReference type="AlphaFoldDB" id="A0A8H7XV11"/>
<feature type="signal peptide" evidence="2">
    <location>
        <begin position="1"/>
        <end position="28"/>
    </location>
</feature>
<feature type="chain" id="PRO_5034424960" evidence="2">
    <location>
        <begin position="29"/>
        <end position="147"/>
    </location>
</feature>
<keyword evidence="2" id="KW-0732">Signal</keyword>